<dbReference type="Proteomes" id="UP001174936">
    <property type="component" value="Unassembled WGS sequence"/>
</dbReference>
<gene>
    <name evidence="3" type="ORF">B0T16DRAFT_116723</name>
</gene>
<dbReference type="PANTHER" id="PTHR24148:SF64">
    <property type="entry name" value="HETEROKARYON INCOMPATIBILITY DOMAIN-CONTAINING PROTEIN"/>
    <property type="match status" value="1"/>
</dbReference>
<organism evidence="3 4">
    <name type="scientific">Cercophora newfieldiana</name>
    <dbReference type="NCBI Taxonomy" id="92897"/>
    <lineage>
        <taxon>Eukaryota</taxon>
        <taxon>Fungi</taxon>
        <taxon>Dikarya</taxon>
        <taxon>Ascomycota</taxon>
        <taxon>Pezizomycotina</taxon>
        <taxon>Sordariomycetes</taxon>
        <taxon>Sordariomycetidae</taxon>
        <taxon>Sordariales</taxon>
        <taxon>Lasiosphaeriaceae</taxon>
        <taxon>Cercophora</taxon>
    </lineage>
</organism>
<evidence type="ECO:0000313" key="3">
    <source>
        <dbReference type="EMBL" id="KAK0648545.1"/>
    </source>
</evidence>
<dbReference type="InterPro" id="IPR010730">
    <property type="entry name" value="HET"/>
</dbReference>
<keyword evidence="4" id="KW-1185">Reference proteome</keyword>
<feature type="domain" description="Heterokaryon incompatibility" evidence="2">
    <location>
        <begin position="54"/>
        <end position="209"/>
    </location>
</feature>
<sequence>MEQPSETRQNQTSPYGGEPLGTTQIRILHLDPAADDLRLTGTLETVALQQEPVYEALSYEWGSPDKLCELTTADGSVIHITESLHQALLDLRHRNREDGRRTLWADGICINQEDMLERECQVSIMGRVYRQATRVIAYIGPAKDDSAAAIEIACKLWRLHNDPKAPALDDLEAADLADVGLPPLSHPGWAGLKPLCLRTWASRCWCAQEFVCNENLSVMCGQSILPSWSVLPVFIRLCFLRQLPAVLSPSTVEDTGSLRDCLSSLLVLRTVLLRRASWVDINLWYLLTRFHPFRASDPRDKIYSVLGHDEDKTHLDISVDYTISAERLYTIVAARIIKKHGDPKFLISNLHQKTLSLPSWVPDWSTWHFGSGAGGVAFERTHLAAGTTSSRMVVDENSGRLEVSGCLVDEVDWVGERILPHYVTHDGDIAARRQIWIEQQLEIVRKLEPYPDGSSDGTSVLFRTLVANTTHQDTPANETYVRYFEAHMNVTDDTPEEQKEMARKFCDAVRSRSRWRSLSSTRRRYFGALPQTTRVGDLVCMFHGARHLFVLRPKGPDYTYVGHAYVHGLMRGEILKADWYHERTFVLV</sequence>
<dbReference type="EMBL" id="JAULSV010000003">
    <property type="protein sequence ID" value="KAK0648545.1"/>
    <property type="molecule type" value="Genomic_DNA"/>
</dbReference>
<proteinExistence type="predicted"/>
<evidence type="ECO:0000259" key="2">
    <source>
        <dbReference type="Pfam" id="PF06985"/>
    </source>
</evidence>
<comment type="caution">
    <text evidence="3">The sequence shown here is derived from an EMBL/GenBank/DDBJ whole genome shotgun (WGS) entry which is preliminary data.</text>
</comment>
<protein>
    <submittedName>
        <fullName evidence="3">Ankyrin and HET domain-containing protein</fullName>
    </submittedName>
</protein>
<accession>A0AA40CRG9</accession>
<dbReference type="Pfam" id="PF26639">
    <property type="entry name" value="Het-6_barrel"/>
    <property type="match status" value="1"/>
</dbReference>
<reference evidence="3" key="1">
    <citation type="submission" date="2023-06" db="EMBL/GenBank/DDBJ databases">
        <title>Genome-scale phylogeny and comparative genomics of the fungal order Sordariales.</title>
        <authorList>
            <consortium name="Lawrence Berkeley National Laboratory"/>
            <person name="Hensen N."/>
            <person name="Bonometti L."/>
            <person name="Westerberg I."/>
            <person name="Brannstrom I.O."/>
            <person name="Guillou S."/>
            <person name="Cros-Aarteil S."/>
            <person name="Calhoun S."/>
            <person name="Haridas S."/>
            <person name="Kuo A."/>
            <person name="Mondo S."/>
            <person name="Pangilinan J."/>
            <person name="Riley R."/>
            <person name="Labutti K."/>
            <person name="Andreopoulos B."/>
            <person name="Lipzen A."/>
            <person name="Chen C."/>
            <person name="Yanf M."/>
            <person name="Daum C."/>
            <person name="Ng V."/>
            <person name="Clum A."/>
            <person name="Steindorff A."/>
            <person name="Ohm R."/>
            <person name="Martin F."/>
            <person name="Silar P."/>
            <person name="Natvig D."/>
            <person name="Lalanne C."/>
            <person name="Gautier V."/>
            <person name="Ament-Velasquez S.L."/>
            <person name="Kruys A."/>
            <person name="Hutchinson M.I."/>
            <person name="Powell A.J."/>
            <person name="Barry K."/>
            <person name="Miller A.N."/>
            <person name="Grigoriev I.V."/>
            <person name="Debuchy R."/>
            <person name="Gladieux P."/>
            <person name="Thoren M.H."/>
            <person name="Johannesson H."/>
        </authorList>
    </citation>
    <scope>NUCLEOTIDE SEQUENCE</scope>
    <source>
        <strain evidence="3">SMH2532-1</strain>
    </source>
</reference>
<dbReference type="Pfam" id="PF06985">
    <property type="entry name" value="HET"/>
    <property type="match status" value="1"/>
</dbReference>
<name>A0AA40CRG9_9PEZI</name>
<evidence type="ECO:0000256" key="1">
    <source>
        <dbReference type="SAM" id="MobiDB-lite"/>
    </source>
</evidence>
<dbReference type="AlphaFoldDB" id="A0AA40CRG9"/>
<dbReference type="PANTHER" id="PTHR24148">
    <property type="entry name" value="ANKYRIN REPEAT DOMAIN-CONTAINING PROTEIN 39 HOMOLOG-RELATED"/>
    <property type="match status" value="1"/>
</dbReference>
<dbReference type="InterPro" id="IPR052895">
    <property type="entry name" value="HetReg/Transcr_Mod"/>
</dbReference>
<evidence type="ECO:0000313" key="4">
    <source>
        <dbReference type="Proteomes" id="UP001174936"/>
    </source>
</evidence>
<feature type="compositionally biased region" description="Polar residues" evidence="1">
    <location>
        <begin position="1"/>
        <end position="14"/>
    </location>
</feature>
<feature type="region of interest" description="Disordered" evidence="1">
    <location>
        <begin position="1"/>
        <end position="21"/>
    </location>
</feature>